<dbReference type="PATRIC" id="fig|1423750.3.peg.1922"/>
<evidence type="ECO:0000256" key="4">
    <source>
        <dbReference type="ARBA" id="ARBA00023136"/>
    </source>
</evidence>
<comment type="subcellular location">
    <subcellularLocation>
        <location evidence="1">Membrane</location>
        <topology evidence="1">Multi-pass membrane protein</topology>
    </subcellularLocation>
</comment>
<dbReference type="AlphaFoldDB" id="A0A0R1VHA7"/>
<proteinExistence type="inferred from homology"/>
<protein>
    <submittedName>
        <fullName evidence="7">Toxin secretion phage lysis holin</fullName>
    </submittedName>
</protein>
<gene>
    <name evidence="7" type="ORF">FC89_GL001877</name>
</gene>
<keyword evidence="8" id="KW-1185">Reference proteome</keyword>
<sequence length="128" mass="14086">MLKYLISVLGIFLGWYLGGMDHLIYVLLTFVSLDYLSGLFCAISQHRLSSKIGFNGITKKILIFILIGAANLLDSLLLRHGSSLRTAAIFFYLANEGISLLENAGQLGVPIPAKLRMALTQLNKKDTN</sequence>
<dbReference type="InterPro" id="IPR006480">
    <property type="entry name" value="Phage_holin_4_1"/>
</dbReference>
<evidence type="ECO:0000256" key="3">
    <source>
        <dbReference type="ARBA" id="ARBA00022989"/>
    </source>
</evidence>
<comment type="caution">
    <text evidence="7">The sequence shown here is derived from an EMBL/GenBank/DDBJ whole genome shotgun (WGS) entry which is preliminary data.</text>
</comment>
<dbReference type="GO" id="GO:0016020">
    <property type="term" value="C:membrane"/>
    <property type="evidence" value="ECO:0007669"/>
    <property type="project" value="UniProtKB-SubCell"/>
</dbReference>
<evidence type="ECO:0000256" key="5">
    <source>
        <dbReference type="ARBA" id="ARBA00023600"/>
    </source>
</evidence>
<feature type="transmembrane region" description="Helical" evidence="6">
    <location>
        <begin position="61"/>
        <end position="78"/>
    </location>
</feature>
<keyword evidence="4 6" id="KW-0472">Membrane</keyword>
<keyword evidence="2 6" id="KW-0812">Transmembrane</keyword>
<organism evidence="7 8">
    <name type="scientific">Liquorilactobacillus ghanensis DSM 18630</name>
    <dbReference type="NCBI Taxonomy" id="1423750"/>
    <lineage>
        <taxon>Bacteria</taxon>
        <taxon>Bacillati</taxon>
        <taxon>Bacillota</taxon>
        <taxon>Bacilli</taxon>
        <taxon>Lactobacillales</taxon>
        <taxon>Lactobacillaceae</taxon>
        <taxon>Liquorilactobacillus</taxon>
    </lineage>
</organism>
<evidence type="ECO:0000313" key="7">
    <source>
        <dbReference type="EMBL" id="KRM04849.1"/>
    </source>
</evidence>
<dbReference type="EMBL" id="AZGB01000025">
    <property type="protein sequence ID" value="KRM04849.1"/>
    <property type="molecule type" value="Genomic_DNA"/>
</dbReference>
<evidence type="ECO:0000256" key="1">
    <source>
        <dbReference type="ARBA" id="ARBA00004141"/>
    </source>
</evidence>
<dbReference type="STRING" id="1423750.FC89_GL001877"/>
<dbReference type="Pfam" id="PF05105">
    <property type="entry name" value="Phage_holin_4_1"/>
    <property type="match status" value="1"/>
</dbReference>
<reference evidence="7 8" key="1">
    <citation type="journal article" date="2015" name="Genome Announc.">
        <title>Expanding the biotechnology potential of lactobacilli through comparative genomics of 213 strains and associated genera.</title>
        <authorList>
            <person name="Sun Z."/>
            <person name="Harris H.M."/>
            <person name="McCann A."/>
            <person name="Guo C."/>
            <person name="Argimon S."/>
            <person name="Zhang W."/>
            <person name="Yang X."/>
            <person name="Jeffery I.B."/>
            <person name="Cooney J.C."/>
            <person name="Kagawa T.F."/>
            <person name="Liu W."/>
            <person name="Song Y."/>
            <person name="Salvetti E."/>
            <person name="Wrobel A."/>
            <person name="Rasinkangas P."/>
            <person name="Parkhill J."/>
            <person name="Rea M.C."/>
            <person name="O'Sullivan O."/>
            <person name="Ritari J."/>
            <person name="Douillard F.P."/>
            <person name="Paul Ross R."/>
            <person name="Yang R."/>
            <person name="Briner A.E."/>
            <person name="Felis G.E."/>
            <person name="de Vos W.M."/>
            <person name="Barrangou R."/>
            <person name="Klaenhammer T.R."/>
            <person name="Caufield P.W."/>
            <person name="Cui Y."/>
            <person name="Zhang H."/>
            <person name="O'Toole P.W."/>
        </authorList>
    </citation>
    <scope>NUCLEOTIDE SEQUENCE [LARGE SCALE GENOMIC DNA]</scope>
    <source>
        <strain evidence="7 8">DSM 18630</strain>
    </source>
</reference>
<comment type="similarity">
    <text evidence="5">Belongs to the bacteriophage holin family. Cp-1 holin subfamily.</text>
</comment>
<evidence type="ECO:0000256" key="2">
    <source>
        <dbReference type="ARBA" id="ARBA00022692"/>
    </source>
</evidence>
<name>A0A0R1VHA7_9LACO</name>
<dbReference type="Proteomes" id="UP000051451">
    <property type="component" value="Unassembled WGS sequence"/>
</dbReference>
<accession>A0A0R1VHA7</accession>
<keyword evidence="3 6" id="KW-1133">Transmembrane helix</keyword>
<dbReference type="NCBIfam" id="TIGR01593">
    <property type="entry name" value="holin_tox_secr"/>
    <property type="match status" value="1"/>
</dbReference>
<evidence type="ECO:0000256" key="6">
    <source>
        <dbReference type="SAM" id="Phobius"/>
    </source>
</evidence>
<evidence type="ECO:0000313" key="8">
    <source>
        <dbReference type="Proteomes" id="UP000051451"/>
    </source>
</evidence>